<evidence type="ECO:0000256" key="1">
    <source>
        <dbReference type="SAM" id="SignalP"/>
    </source>
</evidence>
<feature type="domain" description="GH18" evidence="2">
    <location>
        <begin position="47"/>
        <end position="431"/>
    </location>
</feature>
<dbReference type="InterPro" id="IPR001223">
    <property type="entry name" value="Glyco_hydro18_cat"/>
</dbReference>
<dbReference type="SMART" id="SM00636">
    <property type="entry name" value="Glyco_18"/>
    <property type="match status" value="1"/>
</dbReference>
<keyword evidence="1" id="KW-0732">Signal</keyword>
<dbReference type="PANTHER" id="PTHR11177:SF317">
    <property type="entry name" value="CHITINASE 12-RELATED"/>
    <property type="match status" value="1"/>
</dbReference>
<dbReference type="PANTHER" id="PTHR11177">
    <property type="entry name" value="CHITINASE"/>
    <property type="match status" value="1"/>
</dbReference>
<dbReference type="HOGENOM" id="CLU_002833_6_1_1"/>
<dbReference type="GO" id="GO:0004568">
    <property type="term" value="F:chitinase activity"/>
    <property type="evidence" value="ECO:0007669"/>
    <property type="project" value="TreeGrafter"/>
</dbReference>
<dbReference type="OrthoDB" id="73875at2759"/>
<proteinExistence type="predicted"/>
<dbReference type="GO" id="GO:0006032">
    <property type="term" value="P:chitin catabolic process"/>
    <property type="evidence" value="ECO:0007669"/>
    <property type="project" value="TreeGrafter"/>
</dbReference>
<reference evidence="4" key="2">
    <citation type="submission" date="2015-01" db="EMBL/GenBank/DDBJ databases">
        <title>Evolutionary Origins and Diversification of the Mycorrhizal Mutualists.</title>
        <authorList>
            <consortium name="DOE Joint Genome Institute"/>
            <consortium name="Mycorrhizal Genomics Consortium"/>
            <person name="Kohler A."/>
            <person name="Kuo A."/>
            <person name="Nagy L.G."/>
            <person name="Floudas D."/>
            <person name="Copeland A."/>
            <person name="Barry K.W."/>
            <person name="Cichocki N."/>
            <person name="Veneault-Fourrey C."/>
            <person name="LaButti K."/>
            <person name="Lindquist E.A."/>
            <person name="Lipzen A."/>
            <person name="Lundell T."/>
            <person name="Morin E."/>
            <person name="Murat C."/>
            <person name="Riley R."/>
            <person name="Ohm R."/>
            <person name="Sun H."/>
            <person name="Tunlid A."/>
            <person name="Henrissat B."/>
            <person name="Grigoriev I.V."/>
            <person name="Hibbett D.S."/>
            <person name="Martin F."/>
        </authorList>
    </citation>
    <scope>NUCLEOTIDE SEQUENCE [LARGE SCALE GENOMIC DNA]</scope>
    <source>
        <strain evidence="4">UH-Slu-Lm8-n1</strain>
    </source>
</reference>
<dbReference type="SUPFAM" id="SSF54556">
    <property type="entry name" value="Chitinase insertion domain"/>
    <property type="match status" value="1"/>
</dbReference>
<protein>
    <submittedName>
        <fullName evidence="3">Glycoside hydrolase family 18 protein</fullName>
    </submittedName>
</protein>
<dbReference type="InterPro" id="IPR050314">
    <property type="entry name" value="Glycosyl_Hydrlase_18"/>
</dbReference>
<dbReference type="AlphaFoldDB" id="A0A0D0B1M2"/>
<feature type="signal peptide" evidence="1">
    <location>
        <begin position="1"/>
        <end position="17"/>
    </location>
</feature>
<dbReference type="SUPFAM" id="SSF51445">
    <property type="entry name" value="(Trans)glycosidases"/>
    <property type="match status" value="1"/>
</dbReference>
<keyword evidence="4" id="KW-1185">Reference proteome</keyword>
<dbReference type="PROSITE" id="PS51910">
    <property type="entry name" value="GH18_2"/>
    <property type="match status" value="1"/>
</dbReference>
<dbReference type="Gene3D" id="3.10.50.10">
    <property type="match status" value="1"/>
</dbReference>
<sequence length="431" mass="45743">MLSTLVLPLVALSAVSASPFTAHSNAARSVFAHSNTARSIAARSTAPVAAAWFAGWHATDGFPLSSISWEKYNTLYYSFAETTQSVTSLSLAGSNGDLLPQFVSEAHAHGVEAHIALGGWTGGIWFSSNVATAENRTAFVQTVTDFVTQYDLDGVQFDWEYPNHQGIGCNVINANDTANFLAFLQELRQNPIAEKLTLSAAVSLTPFVDAAGNPSADVSGFAKVLDYIALMNYDVWGSWSSNVGPNSPLNDTCAASAQQQGSAVFAVKAWTDAGMPANQIVLGVPTYGHSFSVAPSAAFASGEKELVAYPSFNASNQPLGDTWASAGAVDVCGVFEGPGGTYNFWSLIDDGFLTNEGKAAPGIYYRYDSCSQTPYVYNETSQVMISFDNAESYAAKGSYVKNAGLRGFSMWEAGGDYNNMLLDSIIEAAEC</sequence>
<dbReference type="EMBL" id="KN835201">
    <property type="protein sequence ID" value="KIK43919.1"/>
    <property type="molecule type" value="Genomic_DNA"/>
</dbReference>
<dbReference type="GO" id="GO:0005975">
    <property type="term" value="P:carbohydrate metabolic process"/>
    <property type="evidence" value="ECO:0007669"/>
    <property type="project" value="InterPro"/>
</dbReference>
<dbReference type="GO" id="GO:0008061">
    <property type="term" value="F:chitin binding"/>
    <property type="evidence" value="ECO:0007669"/>
    <property type="project" value="InterPro"/>
</dbReference>
<name>A0A0D0B1M2_9AGAM</name>
<keyword evidence="3" id="KW-0378">Hydrolase</keyword>
<feature type="chain" id="PRO_5002224388" evidence="1">
    <location>
        <begin position="18"/>
        <end position="431"/>
    </location>
</feature>
<dbReference type="Proteomes" id="UP000054485">
    <property type="component" value="Unassembled WGS sequence"/>
</dbReference>
<dbReference type="InterPro" id="IPR029070">
    <property type="entry name" value="Chitinase_insertion_sf"/>
</dbReference>
<dbReference type="InParanoid" id="A0A0D0B1M2"/>
<organism evidence="3 4">
    <name type="scientific">Suillus luteus UH-Slu-Lm8-n1</name>
    <dbReference type="NCBI Taxonomy" id="930992"/>
    <lineage>
        <taxon>Eukaryota</taxon>
        <taxon>Fungi</taxon>
        <taxon>Dikarya</taxon>
        <taxon>Basidiomycota</taxon>
        <taxon>Agaricomycotina</taxon>
        <taxon>Agaricomycetes</taxon>
        <taxon>Agaricomycetidae</taxon>
        <taxon>Boletales</taxon>
        <taxon>Suillineae</taxon>
        <taxon>Suillaceae</taxon>
        <taxon>Suillus</taxon>
    </lineage>
</organism>
<dbReference type="GO" id="GO:0005576">
    <property type="term" value="C:extracellular region"/>
    <property type="evidence" value="ECO:0007669"/>
    <property type="project" value="TreeGrafter"/>
</dbReference>
<evidence type="ECO:0000259" key="2">
    <source>
        <dbReference type="PROSITE" id="PS51910"/>
    </source>
</evidence>
<dbReference type="Pfam" id="PF00704">
    <property type="entry name" value="Glyco_hydro_18"/>
    <property type="match status" value="1"/>
</dbReference>
<evidence type="ECO:0000313" key="3">
    <source>
        <dbReference type="EMBL" id="KIK43919.1"/>
    </source>
</evidence>
<reference evidence="3 4" key="1">
    <citation type="submission" date="2014-04" db="EMBL/GenBank/DDBJ databases">
        <authorList>
            <consortium name="DOE Joint Genome Institute"/>
            <person name="Kuo A."/>
            <person name="Ruytinx J."/>
            <person name="Rineau F."/>
            <person name="Colpaert J."/>
            <person name="Kohler A."/>
            <person name="Nagy L.G."/>
            <person name="Floudas D."/>
            <person name="Copeland A."/>
            <person name="Barry K.W."/>
            <person name="Cichocki N."/>
            <person name="Veneault-Fourrey C."/>
            <person name="LaButti K."/>
            <person name="Lindquist E.A."/>
            <person name="Lipzen A."/>
            <person name="Lundell T."/>
            <person name="Morin E."/>
            <person name="Murat C."/>
            <person name="Sun H."/>
            <person name="Tunlid A."/>
            <person name="Henrissat B."/>
            <person name="Grigoriev I.V."/>
            <person name="Hibbett D.S."/>
            <person name="Martin F."/>
            <person name="Nordberg H.P."/>
            <person name="Cantor M.N."/>
            <person name="Hua S.X."/>
        </authorList>
    </citation>
    <scope>NUCLEOTIDE SEQUENCE [LARGE SCALE GENOMIC DNA]</scope>
    <source>
        <strain evidence="3 4">UH-Slu-Lm8-n1</strain>
    </source>
</reference>
<dbReference type="STRING" id="930992.A0A0D0B1M2"/>
<dbReference type="Gene3D" id="3.20.20.80">
    <property type="entry name" value="Glycosidases"/>
    <property type="match status" value="1"/>
</dbReference>
<dbReference type="InterPro" id="IPR011583">
    <property type="entry name" value="Chitinase_II/V-like_cat"/>
</dbReference>
<gene>
    <name evidence="3" type="ORF">CY34DRAFT_673588</name>
</gene>
<evidence type="ECO:0000313" key="4">
    <source>
        <dbReference type="Proteomes" id="UP000054485"/>
    </source>
</evidence>
<dbReference type="InterPro" id="IPR017853">
    <property type="entry name" value="GH"/>
</dbReference>
<accession>A0A0D0B1M2</accession>